<keyword evidence="6" id="KW-0597">Phosphoprotein</keyword>
<evidence type="ECO:0000256" key="5">
    <source>
        <dbReference type="ARBA" id="ARBA00022526"/>
    </source>
</evidence>
<evidence type="ECO:0000256" key="3">
    <source>
        <dbReference type="ARBA" id="ARBA00010231"/>
    </source>
</evidence>
<evidence type="ECO:0000256" key="8">
    <source>
        <dbReference type="ARBA" id="ARBA00022842"/>
    </source>
</evidence>
<organism evidence="14 15">
    <name type="scientific">Debaryomyces fabryi</name>
    <dbReference type="NCBI Taxonomy" id="58627"/>
    <lineage>
        <taxon>Eukaryota</taxon>
        <taxon>Fungi</taxon>
        <taxon>Dikarya</taxon>
        <taxon>Ascomycota</taxon>
        <taxon>Saccharomycotina</taxon>
        <taxon>Pichiomycetes</taxon>
        <taxon>Debaryomycetaceae</taxon>
        <taxon>Debaryomyces</taxon>
    </lineage>
</organism>
<dbReference type="InterPro" id="IPR005845">
    <property type="entry name" value="A-D-PHexomutase_a/b/a-II"/>
</dbReference>
<dbReference type="RefSeq" id="XP_015468764.1">
    <property type="nucleotide sequence ID" value="XM_015610381.1"/>
</dbReference>
<dbReference type="PROSITE" id="PS00710">
    <property type="entry name" value="PGM_PMM"/>
    <property type="match status" value="1"/>
</dbReference>
<dbReference type="Pfam" id="PF02878">
    <property type="entry name" value="PGM_PMM_I"/>
    <property type="match status" value="2"/>
</dbReference>
<dbReference type="InterPro" id="IPR005846">
    <property type="entry name" value="A-D-PHexomutase_a/b/a-III"/>
</dbReference>
<evidence type="ECO:0000256" key="2">
    <source>
        <dbReference type="ARBA" id="ARBA00004496"/>
    </source>
</evidence>
<dbReference type="GeneID" id="26838560"/>
<evidence type="ECO:0000259" key="11">
    <source>
        <dbReference type="Pfam" id="PF02878"/>
    </source>
</evidence>
<evidence type="ECO:0000256" key="1">
    <source>
        <dbReference type="ARBA" id="ARBA00001946"/>
    </source>
</evidence>
<dbReference type="Proteomes" id="UP000054251">
    <property type="component" value="Unassembled WGS sequence"/>
</dbReference>
<dbReference type="GO" id="GO:0005737">
    <property type="term" value="C:cytoplasm"/>
    <property type="evidence" value="ECO:0007669"/>
    <property type="project" value="UniProtKB-SubCell"/>
</dbReference>
<keyword evidence="15" id="KW-1185">Reference proteome</keyword>
<feature type="domain" description="Alpha-D-phosphohexomutase alpha/beta/alpha" evidence="13">
    <location>
        <begin position="362"/>
        <end position="465"/>
    </location>
</feature>
<dbReference type="SUPFAM" id="SSF55957">
    <property type="entry name" value="Phosphoglucomutase, C-terminal domain"/>
    <property type="match status" value="1"/>
</dbReference>
<evidence type="ECO:0000256" key="6">
    <source>
        <dbReference type="ARBA" id="ARBA00022553"/>
    </source>
</evidence>
<evidence type="ECO:0000259" key="13">
    <source>
        <dbReference type="Pfam" id="PF02880"/>
    </source>
</evidence>
<dbReference type="InterPro" id="IPR036900">
    <property type="entry name" value="A-D-PHexomutase_C_sf"/>
</dbReference>
<dbReference type="PANTHER" id="PTHR45745:SF1">
    <property type="entry name" value="PHOSPHOGLUCOMUTASE 2B-RELATED"/>
    <property type="match status" value="1"/>
</dbReference>
<protein>
    <recommendedName>
        <fullName evidence="16">Phosphoribomutase</fullName>
    </recommendedName>
</protein>
<gene>
    <name evidence="14" type="ORF">AC631_01551</name>
</gene>
<dbReference type="GO" id="GO:0006166">
    <property type="term" value="P:purine ribonucleoside salvage"/>
    <property type="evidence" value="ECO:0007669"/>
    <property type="project" value="TreeGrafter"/>
</dbReference>
<sequence length="633" mass="71636">MIEYSEEQIKSLNNLVEKWVSVDINPKSKKEIIELQNDGDYAKLDEKLSKRIAFGTAGLRSAMTSGFAHMNDVTILQASQGLIKYLLEENESNKDLSIVVGYDHRHHSQRFAEITASVALTQGFKVYYLGSVTNLSQESIELSETKFLGGGETDRGYVHTPLVPFAIDYFKASAGVMVTASHNPAQDNGYKVYYGNGCQIIPPNDIGIAQCIERNLDPWLNQNIWDVVGNFKKNKDLLFGVKEKATEMYIKSVYELLIQNKKLSYDFTYTPMHGVGMEIFNQVISLFDTKSEIKPVTEQMSPDPEFLTVKFPNPEEKGALDLSIKNANELDHKLVLANDPDADRFSVAIKTHKTNEWVQLTGNEIGFLFAMYVIEELTPKNKLDNTYLINSTVSSQILASMAQHHGFNFIDTLTGFKWIGNKAIDLKKEGFNVPFGYEEAIGFMFGVANDKDGISALVMWLQLYEAWFANKENYDPVDKLNDGYKKYGWYKEANGYYKLNDLSMTQKIFDSTIRKSFEGKPYPETLGESFLVDSWRDLTIGYDSLTSNNKPVLPVDPTSQMITAILKPKDAFSDHELVRFTCRGSGTEPKLKIYIEGKSDICEDRALSLAKLCWNTLKAEWFKPEENGLQEVI</sequence>
<keyword evidence="8" id="KW-0460">Magnesium</keyword>
<dbReference type="Gene3D" id="3.40.120.10">
    <property type="entry name" value="Alpha-D-Glucose-1,6-Bisphosphate, subunit A, domain 3"/>
    <property type="match status" value="3"/>
</dbReference>
<evidence type="ECO:0000256" key="9">
    <source>
        <dbReference type="ARBA" id="ARBA00023235"/>
    </source>
</evidence>
<comment type="cofactor">
    <cofactor evidence="1">
        <name>Mg(2+)</name>
        <dbReference type="ChEBI" id="CHEBI:18420"/>
    </cofactor>
</comment>
<dbReference type="GO" id="GO:0008973">
    <property type="term" value="F:phosphopentomutase activity"/>
    <property type="evidence" value="ECO:0007669"/>
    <property type="project" value="TreeGrafter"/>
</dbReference>
<evidence type="ECO:0000313" key="14">
    <source>
        <dbReference type="EMBL" id="KSA02662.1"/>
    </source>
</evidence>
<dbReference type="Pfam" id="PF02880">
    <property type="entry name" value="PGM_PMM_III"/>
    <property type="match status" value="1"/>
</dbReference>
<comment type="subcellular location">
    <subcellularLocation>
        <location evidence="2">Cytoplasm</location>
    </subcellularLocation>
</comment>
<keyword evidence="9" id="KW-0413">Isomerase</keyword>
<keyword evidence="5" id="KW-0313">Glucose metabolism</keyword>
<accession>A0A0V1Q2Q9</accession>
<evidence type="ECO:0000256" key="7">
    <source>
        <dbReference type="ARBA" id="ARBA00022723"/>
    </source>
</evidence>
<feature type="domain" description="Alpha-D-phosphohexomutase alpha/beta/alpha" evidence="11">
    <location>
        <begin position="154"/>
        <end position="215"/>
    </location>
</feature>
<proteinExistence type="inferred from homology"/>
<dbReference type="InterPro" id="IPR005844">
    <property type="entry name" value="A-D-PHexomutase_a/b/a-I"/>
</dbReference>
<dbReference type="CDD" id="cd05799">
    <property type="entry name" value="PGM2"/>
    <property type="match status" value="1"/>
</dbReference>
<dbReference type="SUPFAM" id="SSF53738">
    <property type="entry name" value="Phosphoglucomutase, first 3 domains"/>
    <property type="match status" value="3"/>
</dbReference>
<dbReference type="PANTHER" id="PTHR45745">
    <property type="entry name" value="PHOSPHOMANNOMUTASE 45A"/>
    <property type="match status" value="1"/>
</dbReference>
<keyword evidence="4" id="KW-0963">Cytoplasm</keyword>
<dbReference type="GO" id="GO:0005634">
    <property type="term" value="C:nucleus"/>
    <property type="evidence" value="ECO:0007669"/>
    <property type="project" value="TreeGrafter"/>
</dbReference>
<feature type="domain" description="Alpha-D-phosphohexomutase alpha/beta/alpha" evidence="12">
    <location>
        <begin position="248"/>
        <end position="348"/>
    </location>
</feature>
<evidence type="ECO:0000256" key="4">
    <source>
        <dbReference type="ARBA" id="ARBA00022490"/>
    </source>
</evidence>
<keyword evidence="7" id="KW-0479">Metal-binding</keyword>
<evidence type="ECO:0000256" key="10">
    <source>
        <dbReference type="ARBA" id="ARBA00023277"/>
    </source>
</evidence>
<reference evidence="14 15" key="1">
    <citation type="submission" date="2015-11" db="EMBL/GenBank/DDBJ databases">
        <title>The genome of Debaryomyces fabryi.</title>
        <authorList>
            <person name="Tafer H."/>
            <person name="Lopandic K."/>
        </authorList>
    </citation>
    <scope>NUCLEOTIDE SEQUENCE [LARGE SCALE GENOMIC DNA]</scope>
    <source>
        <strain evidence="14 15">CBS 789</strain>
    </source>
</reference>
<feature type="domain" description="Alpha-D-phosphohexomutase alpha/beta/alpha" evidence="11">
    <location>
        <begin position="52"/>
        <end position="133"/>
    </location>
</feature>
<dbReference type="GO" id="GO:0006006">
    <property type="term" value="P:glucose metabolic process"/>
    <property type="evidence" value="ECO:0007669"/>
    <property type="project" value="UniProtKB-KW"/>
</dbReference>
<evidence type="ECO:0008006" key="16">
    <source>
        <dbReference type="Google" id="ProtNLM"/>
    </source>
</evidence>
<keyword evidence="10" id="KW-0119">Carbohydrate metabolism</keyword>
<dbReference type="InterPro" id="IPR016066">
    <property type="entry name" value="A-D-PHexomutase_CS"/>
</dbReference>
<dbReference type="EMBL" id="LMYN01000022">
    <property type="protein sequence ID" value="KSA02662.1"/>
    <property type="molecule type" value="Genomic_DNA"/>
</dbReference>
<dbReference type="FunFam" id="3.40.120.10:FF:000035">
    <property type="entry name" value="Pgm3p"/>
    <property type="match status" value="1"/>
</dbReference>
<comment type="caution">
    <text evidence="14">The sequence shown here is derived from an EMBL/GenBank/DDBJ whole genome shotgun (WGS) entry which is preliminary data.</text>
</comment>
<evidence type="ECO:0000259" key="12">
    <source>
        <dbReference type="Pfam" id="PF02879"/>
    </source>
</evidence>
<evidence type="ECO:0000313" key="15">
    <source>
        <dbReference type="Proteomes" id="UP000054251"/>
    </source>
</evidence>
<comment type="similarity">
    <text evidence="3">Belongs to the phosphohexose mutase family.</text>
</comment>
<dbReference type="AlphaFoldDB" id="A0A0V1Q2Q9"/>
<dbReference type="OrthoDB" id="8300170at2759"/>
<dbReference type="Pfam" id="PF02879">
    <property type="entry name" value="PGM_PMM_II"/>
    <property type="match status" value="1"/>
</dbReference>
<dbReference type="InterPro" id="IPR016055">
    <property type="entry name" value="A-D-PHexomutase_a/b/a-I/II/III"/>
</dbReference>
<name>A0A0V1Q2Q9_9ASCO</name>
<dbReference type="GO" id="GO:0000287">
    <property type="term" value="F:magnesium ion binding"/>
    <property type="evidence" value="ECO:0007669"/>
    <property type="project" value="InterPro"/>
</dbReference>